<keyword evidence="2 3" id="KW-0143">Chaperone</keyword>
<dbReference type="PANTHER" id="PTHR33643">
    <property type="entry name" value="UREASE ACCESSORY PROTEIN D"/>
    <property type="match status" value="1"/>
</dbReference>
<evidence type="ECO:0000313" key="5">
    <source>
        <dbReference type="Proteomes" id="UP001166293"/>
    </source>
</evidence>
<sequence>MSGSAKLLFPRNADESLAAVFLNTAGGVTGGDAFHLTASAEAGASLTLTTQAAERVYRALPDETGLVRTRLSCAEGATLHWLPQETILFDGAALDRHLSIDMAGDASLLACEVLVFGRAAMGEDVRDLRLRDRIDLRRDGRLCFADRLQLTGDAATALRRPFVADGARAMGSVVFAAPGAAHRLEGLRAGLPPQAGVSALHDDLVFLRATAADGFALRGLLIPLLARLSGAELPRPWMI</sequence>
<evidence type="ECO:0000256" key="1">
    <source>
        <dbReference type="ARBA" id="ARBA00007177"/>
    </source>
</evidence>
<name>A0ABS6NDM4_9RHOB</name>
<keyword evidence="5" id="KW-1185">Reference proteome</keyword>
<protein>
    <recommendedName>
        <fullName evidence="3">Urease accessory protein UreD</fullName>
    </recommendedName>
</protein>
<keyword evidence="3" id="KW-0963">Cytoplasm</keyword>
<comment type="subunit">
    <text evidence="3">UreD, UreF and UreG form a complex that acts as a GTP-hydrolysis-dependent molecular chaperone, activating the urease apoprotein by helping to assemble the nickel containing metallocenter of UreC. The UreE protein probably delivers the nickel.</text>
</comment>
<comment type="similarity">
    <text evidence="1 3">Belongs to the UreD family.</text>
</comment>
<dbReference type="EMBL" id="JAHRWL010000004">
    <property type="protein sequence ID" value="MBV2361704.1"/>
    <property type="molecule type" value="Genomic_DNA"/>
</dbReference>
<dbReference type="Pfam" id="PF01774">
    <property type="entry name" value="UreD"/>
    <property type="match status" value="1"/>
</dbReference>
<proteinExistence type="inferred from homology"/>
<organism evidence="4 5">
    <name type="scientific">Thalassococcus arenae</name>
    <dbReference type="NCBI Taxonomy" id="2851652"/>
    <lineage>
        <taxon>Bacteria</taxon>
        <taxon>Pseudomonadati</taxon>
        <taxon>Pseudomonadota</taxon>
        <taxon>Alphaproteobacteria</taxon>
        <taxon>Rhodobacterales</taxon>
        <taxon>Roseobacteraceae</taxon>
        <taxon>Thalassococcus</taxon>
    </lineage>
</organism>
<evidence type="ECO:0000256" key="3">
    <source>
        <dbReference type="HAMAP-Rule" id="MF_01384"/>
    </source>
</evidence>
<reference evidence="4" key="1">
    <citation type="submission" date="2021-06" db="EMBL/GenBank/DDBJ databases">
        <title>Thalassococcus sp. CAU 1522 isolated from sea sand, Republic of Korea.</title>
        <authorList>
            <person name="Kim W."/>
        </authorList>
    </citation>
    <scope>NUCLEOTIDE SEQUENCE</scope>
    <source>
        <strain evidence="4">CAU 1522</strain>
    </source>
</reference>
<dbReference type="InterPro" id="IPR002669">
    <property type="entry name" value="UreD"/>
</dbReference>
<comment type="function">
    <text evidence="3">Required for maturation of urease via the functional incorporation of the urease nickel metallocenter.</text>
</comment>
<comment type="subcellular location">
    <subcellularLocation>
        <location evidence="3">Cytoplasm</location>
    </subcellularLocation>
</comment>
<keyword evidence="3" id="KW-0996">Nickel insertion</keyword>
<dbReference type="HAMAP" id="MF_01384">
    <property type="entry name" value="UreD"/>
    <property type="match status" value="1"/>
</dbReference>
<dbReference type="Proteomes" id="UP001166293">
    <property type="component" value="Unassembled WGS sequence"/>
</dbReference>
<comment type="caution">
    <text evidence="4">The sequence shown here is derived from an EMBL/GenBank/DDBJ whole genome shotgun (WGS) entry which is preliminary data.</text>
</comment>
<evidence type="ECO:0000313" key="4">
    <source>
        <dbReference type="EMBL" id="MBV2361704.1"/>
    </source>
</evidence>
<accession>A0ABS6NDM4</accession>
<dbReference type="PANTHER" id="PTHR33643:SF1">
    <property type="entry name" value="UREASE ACCESSORY PROTEIN D"/>
    <property type="match status" value="1"/>
</dbReference>
<gene>
    <name evidence="3" type="primary">ureD</name>
    <name evidence="4" type="ORF">KUH32_18210</name>
</gene>
<evidence type="ECO:0000256" key="2">
    <source>
        <dbReference type="ARBA" id="ARBA00023186"/>
    </source>
</evidence>